<dbReference type="Proteomes" id="UP000176998">
    <property type="component" value="Unassembled WGS sequence"/>
</dbReference>
<evidence type="ECO:0000313" key="3">
    <source>
        <dbReference type="Proteomes" id="UP000176998"/>
    </source>
</evidence>
<protein>
    <submittedName>
        <fullName evidence="2">Uncharacterized protein</fullName>
    </submittedName>
</protein>
<comment type="caution">
    <text evidence="2">The sequence shown here is derived from an EMBL/GenBank/DDBJ whole genome shotgun (WGS) entry which is preliminary data.</text>
</comment>
<proteinExistence type="predicted"/>
<name>A0A1G4BK11_9PEZI</name>
<evidence type="ECO:0000313" key="2">
    <source>
        <dbReference type="EMBL" id="OHF01653.1"/>
    </source>
</evidence>
<keyword evidence="1" id="KW-0732">Signal</keyword>
<gene>
    <name evidence="2" type="ORF">CORC01_03143</name>
</gene>
<feature type="chain" id="PRO_5009602971" evidence="1">
    <location>
        <begin position="30"/>
        <end position="86"/>
    </location>
</feature>
<dbReference type="AlphaFoldDB" id="A0A1G4BK11"/>
<dbReference type="EMBL" id="MJBS01000018">
    <property type="protein sequence ID" value="OHF01653.1"/>
    <property type="molecule type" value="Genomic_DNA"/>
</dbReference>
<feature type="signal peptide" evidence="1">
    <location>
        <begin position="1"/>
        <end position="29"/>
    </location>
</feature>
<reference evidence="2 3" key="1">
    <citation type="submission" date="2016-09" db="EMBL/GenBank/DDBJ databases">
        <authorList>
            <person name="Capua I."/>
            <person name="De Benedictis P."/>
            <person name="Joannis T."/>
            <person name="Lombin L.H."/>
            <person name="Cattoli G."/>
        </authorList>
    </citation>
    <scope>NUCLEOTIDE SEQUENCE [LARGE SCALE GENOMIC DNA]</scope>
    <source>
        <strain evidence="2 3">IMI 309357</strain>
    </source>
</reference>
<dbReference type="GeneID" id="34556303"/>
<evidence type="ECO:0000256" key="1">
    <source>
        <dbReference type="SAM" id="SignalP"/>
    </source>
</evidence>
<accession>A0A1G4BK11</accession>
<keyword evidence="3" id="KW-1185">Reference proteome</keyword>
<sequence length="86" mass="9489">GTYIPTLLFSLPVCLVPLSWRLFPTLVCSLNSKMETTKDVSPSKSRAILIARSGPHFDQANRNKNSHIPRAFRPSVASILYSCSAL</sequence>
<organism evidence="2 3">
    <name type="scientific">Colletotrichum orchidophilum</name>
    <dbReference type="NCBI Taxonomy" id="1209926"/>
    <lineage>
        <taxon>Eukaryota</taxon>
        <taxon>Fungi</taxon>
        <taxon>Dikarya</taxon>
        <taxon>Ascomycota</taxon>
        <taxon>Pezizomycotina</taxon>
        <taxon>Sordariomycetes</taxon>
        <taxon>Hypocreomycetidae</taxon>
        <taxon>Glomerellales</taxon>
        <taxon>Glomerellaceae</taxon>
        <taxon>Colletotrichum</taxon>
    </lineage>
</organism>
<dbReference type="RefSeq" id="XP_022478795.1">
    <property type="nucleotide sequence ID" value="XM_022614793.1"/>
</dbReference>
<feature type="non-terminal residue" evidence="2">
    <location>
        <position position="1"/>
    </location>
</feature>